<sequence>MVVASTSCLDVGQRRKTLKIDSVKGFRFIFKSSPMSDDDAALQVKSSHAKTEEFVCCLSSLHPQDSSSISSVIYSPDDSSYSSVLGSTIRNFRFATQTTPKPLVILTPSSVSHIQSTIHCSRKHGLQIRVRSGGHDFEGSSFVSPVPFLLVDMVSLRSIDIDVVNKVAWIQSGAILGELYYRLADEADTLAFPGGLCPTVGVRGYMSGGGYGLLF</sequence>
<dbReference type="Pfam" id="PF01565">
    <property type="entry name" value="FAD_binding_4"/>
    <property type="match status" value="1"/>
</dbReference>
<dbReference type="InterPro" id="IPR016169">
    <property type="entry name" value="FAD-bd_PCMH_sub2"/>
</dbReference>
<protein>
    <recommendedName>
        <fullName evidence="2">FAD-binding PCMH-type domain-containing protein</fullName>
    </recommendedName>
</protein>
<dbReference type="Gene3D" id="3.30.43.10">
    <property type="entry name" value="Uridine Diphospho-n-acetylenolpyruvylglucosamine Reductase, domain 2"/>
    <property type="match status" value="1"/>
</dbReference>
<feature type="domain" description="FAD-binding PCMH-type" evidence="2">
    <location>
        <begin position="98"/>
        <end position="215"/>
    </location>
</feature>
<accession>A0ABR2NB13</accession>
<dbReference type="InterPro" id="IPR006094">
    <property type="entry name" value="Oxid_FAD_bind_N"/>
</dbReference>
<dbReference type="Proteomes" id="UP001396334">
    <property type="component" value="Unassembled WGS sequence"/>
</dbReference>
<reference evidence="3 4" key="1">
    <citation type="journal article" date="2024" name="G3 (Bethesda)">
        <title>Genome assembly of Hibiscus sabdariffa L. provides insights into metabolisms of medicinal natural products.</title>
        <authorList>
            <person name="Kim T."/>
        </authorList>
    </citation>
    <scope>NUCLEOTIDE SEQUENCE [LARGE SCALE GENOMIC DNA]</scope>
    <source>
        <strain evidence="3">TK-2024</strain>
        <tissue evidence="3">Old leaves</tissue>
    </source>
</reference>
<dbReference type="InterPro" id="IPR016166">
    <property type="entry name" value="FAD-bd_PCMH"/>
</dbReference>
<dbReference type="EMBL" id="JBBPBN010000188">
    <property type="protein sequence ID" value="KAK8973263.1"/>
    <property type="molecule type" value="Genomic_DNA"/>
</dbReference>
<comment type="caution">
    <text evidence="3">The sequence shown here is derived from an EMBL/GenBank/DDBJ whole genome shotgun (WGS) entry which is preliminary data.</text>
</comment>
<organism evidence="3 4">
    <name type="scientific">Hibiscus sabdariffa</name>
    <name type="common">roselle</name>
    <dbReference type="NCBI Taxonomy" id="183260"/>
    <lineage>
        <taxon>Eukaryota</taxon>
        <taxon>Viridiplantae</taxon>
        <taxon>Streptophyta</taxon>
        <taxon>Embryophyta</taxon>
        <taxon>Tracheophyta</taxon>
        <taxon>Spermatophyta</taxon>
        <taxon>Magnoliopsida</taxon>
        <taxon>eudicotyledons</taxon>
        <taxon>Gunneridae</taxon>
        <taxon>Pentapetalae</taxon>
        <taxon>rosids</taxon>
        <taxon>malvids</taxon>
        <taxon>Malvales</taxon>
        <taxon>Malvaceae</taxon>
        <taxon>Malvoideae</taxon>
        <taxon>Hibiscus</taxon>
    </lineage>
</organism>
<comment type="cofactor">
    <cofactor evidence="1">
        <name>FAD</name>
        <dbReference type="ChEBI" id="CHEBI:57692"/>
    </cofactor>
</comment>
<dbReference type="SUPFAM" id="SSF56176">
    <property type="entry name" value="FAD-binding/transporter-associated domain-like"/>
    <property type="match status" value="1"/>
</dbReference>
<dbReference type="PANTHER" id="PTHR32448">
    <property type="entry name" value="OS08G0158400 PROTEIN"/>
    <property type="match status" value="1"/>
</dbReference>
<evidence type="ECO:0000313" key="3">
    <source>
        <dbReference type="EMBL" id="KAK8973263.1"/>
    </source>
</evidence>
<dbReference type="Gene3D" id="3.30.465.10">
    <property type="match status" value="1"/>
</dbReference>
<evidence type="ECO:0000313" key="4">
    <source>
        <dbReference type="Proteomes" id="UP001396334"/>
    </source>
</evidence>
<dbReference type="PROSITE" id="PS51387">
    <property type="entry name" value="FAD_PCMH"/>
    <property type="match status" value="1"/>
</dbReference>
<dbReference type="InterPro" id="IPR036318">
    <property type="entry name" value="FAD-bd_PCMH-like_sf"/>
</dbReference>
<evidence type="ECO:0000256" key="1">
    <source>
        <dbReference type="ARBA" id="ARBA00001974"/>
    </source>
</evidence>
<dbReference type="InterPro" id="IPR016167">
    <property type="entry name" value="FAD-bd_PCMH_sub1"/>
</dbReference>
<proteinExistence type="predicted"/>
<keyword evidence="4" id="KW-1185">Reference proteome</keyword>
<name>A0ABR2NB13_9ROSI</name>
<gene>
    <name evidence="3" type="ORF">V6N11_034361</name>
</gene>
<evidence type="ECO:0000259" key="2">
    <source>
        <dbReference type="PROSITE" id="PS51387"/>
    </source>
</evidence>